<dbReference type="OrthoDB" id="418748at2759"/>
<protein>
    <submittedName>
        <fullName evidence="1">Uncharacterized protein</fullName>
    </submittedName>
</protein>
<reference evidence="1 2" key="1">
    <citation type="submission" date="2020-09" db="EMBL/GenBank/DDBJ databases">
        <title>De no assembly of potato wild relative species, Solanum commersonii.</title>
        <authorList>
            <person name="Cho K."/>
        </authorList>
    </citation>
    <scope>NUCLEOTIDE SEQUENCE [LARGE SCALE GENOMIC DNA]</scope>
    <source>
        <strain evidence="1">LZ3.2</strain>
        <tissue evidence="1">Leaf</tissue>
    </source>
</reference>
<dbReference type="Proteomes" id="UP000824120">
    <property type="component" value="Chromosome 5"/>
</dbReference>
<name>A0A9J5Z7E0_SOLCO</name>
<proteinExistence type="predicted"/>
<keyword evidence="2" id="KW-1185">Reference proteome</keyword>
<gene>
    <name evidence="1" type="ORF">H5410_029315</name>
</gene>
<evidence type="ECO:0000313" key="2">
    <source>
        <dbReference type="Proteomes" id="UP000824120"/>
    </source>
</evidence>
<dbReference type="EMBL" id="JACXVP010000005">
    <property type="protein sequence ID" value="KAG5607823.1"/>
    <property type="molecule type" value="Genomic_DNA"/>
</dbReference>
<organism evidence="1 2">
    <name type="scientific">Solanum commersonii</name>
    <name type="common">Commerson's wild potato</name>
    <name type="synonym">Commerson's nightshade</name>
    <dbReference type="NCBI Taxonomy" id="4109"/>
    <lineage>
        <taxon>Eukaryota</taxon>
        <taxon>Viridiplantae</taxon>
        <taxon>Streptophyta</taxon>
        <taxon>Embryophyta</taxon>
        <taxon>Tracheophyta</taxon>
        <taxon>Spermatophyta</taxon>
        <taxon>Magnoliopsida</taxon>
        <taxon>eudicotyledons</taxon>
        <taxon>Gunneridae</taxon>
        <taxon>Pentapetalae</taxon>
        <taxon>asterids</taxon>
        <taxon>lamiids</taxon>
        <taxon>Solanales</taxon>
        <taxon>Solanaceae</taxon>
        <taxon>Solanoideae</taxon>
        <taxon>Solaneae</taxon>
        <taxon>Solanum</taxon>
    </lineage>
</organism>
<evidence type="ECO:0000313" key="1">
    <source>
        <dbReference type="EMBL" id="KAG5607823.1"/>
    </source>
</evidence>
<sequence>MTMDLEIMNKRKKRVVVGWPRIKWGSLTMANALEVGAKLMDTEAWGSNGNANSMWDRTASCIREAAREELESRKVYKCGVKGITSKMHSGRVTGPDEISVEFWQSTGWAGDYWRSIGKKDIHMVFINLEKAYQSPNEGLMEMLEGKVGSLSQSKALDAGPSQQGFGA</sequence>
<dbReference type="AlphaFoldDB" id="A0A9J5Z7E0"/>
<accession>A0A9J5Z7E0</accession>
<comment type="caution">
    <text evidence="1">The sequence shown here is derived from an EMBL/GenBank/DDBJ whole genome shotgun (WGS) entry which is preliminary data.</text>
</comment>